<protein>
    <submittedName>
        <fullName evidence="1">Uncharacterized protein</fullName>
    </submittedName>
</protein>
<dbReference type="InParanoid" id="I4Y6X9"/>
<keyword evidence="2" id="KW-1185">Reference proteome</keyword>
<dbReference type="Proteomes" id="UP000005242">
    <property type="component" value="Unassembled WGS sequence"/>
</dbReference>
<sequence length="60" mass="7128">MELVVKKLFLSRLCLLINTKYVAHRQKIFILRSLHLCKADKRAGSFARLLKVTRVYMVYM</sequence>
<proteinExistence type="predicted"/>
<reference evidence="1 2" key="1">
    <citation type="journal article" date="2012" name="Fungal Genet. Biol.">
        <title>The genome of the xerotolerant mold Wallemia sebi reveals adaptations to osmotic stress and suggests cryptic sexual reproduction.</title>
        <authorList>
            <person name="Padamsee M."/>
            <person name="Kumar T.K.A."/>
            <person name="Riley R."/>
            <person name="Binder M."/>
            <person name="Boyd A."/>
            <person name="Calvo A.M."/>
            <person name="Furukawa K."/>
            <person name="Hesse C."/>
            <person name="Hohmann S."/>
            <person name="James T.Y."/>
            <person name="LaButti K."/>
            <person name="Lapidus A."/>
            <person name="Lindquist E."/>
            <person name="Lucas S."/>
            <person name="Miller K."/>
            <person name="Shantappa S."/>
            <person name="Grigoriev I.V."/>
            <person name="Hibbett D.S."/>
            <person name="McLaughlin D.J."/>
            <person name="Spatafora J.W."/>
            <person name="Aime M.C."/>
        </authorList>
    </citation>
    <scope>NUCLEOTIDE SEQUENCE [LARGE SCALE GENOMIC DNA]</scope>
    <source>
        <strain evidence="2">ATCC MYA-4683 / CBS 633.66</strain>
    </source>
</reference>
<dbReference type="RefSeq" id="XP_006960229.1">
    <property type="nucleotide sequence ID" value="XM_006960167.1"/>
</dbReference>
<gene>
    <name evidence="1" type="ORF">WALSEDRAFT_61333</name>
</gene>
<dbReference type="AlphaFoldDB" id="I4Y6X9"/>
<dbReference type="HOGENOM" id="CLU_2943620_0_0_1"/>
<evidence type="ECO:0000313" key="2">
    <source>
        <dbReference type="Proteomes" id="UP000005242"/>
    </source>
</evidence>
<dbReference type="EMBL" id="JH668246">
    <property type="protein sequence ID" value="EIM19721.1"/>
    <property type="molecule type" value="Genomic_DNA"/>
</dbReference>
<name>I4Y6X9_WALMC</name>
<evidence type="ECO:0000313" key="1">
    <source>
        <dbReference type="EMBL" id="EIM19721.1"/>
    </source>
</evidence>
<accession>I4Y6X9</accession>
<organism evidence="1 2">
    <name type="scientific">Wallemia mellicola (strain ATCC MYA-4683 / CBS 633.66)</name>
    <name type="common">Wallemia sebi (CBS 633.66)</name>
    <dbReference type="NCBI Taxonomy" id="671144"/>
    <lineage>
        <taxon>Eukaryota</taxon>
        <taxon>Fungi</taxon>
        <taxon>Dikarya</taxon>
        <taxon>Basidiomycota</taxon>
        <taxon>Wallemiomycotina</taxon>
        <taxon>Wallemiomycetes</taxon>
        <taxon>Wallemiales</taxon>
        <taxon>Wallemiaceae</taxon>
        <taxon>Wallemia</taxon>
    </lineage>
</organism>
<dbReference type="GeneID" id="18474468"/>
<dbReference type="KEGG" id="wse:WALSEDRAFT_61333"/>